<keyword evidence="2" id="KW-0808">Transferase</keyword>
<keyword evidence="2" id="KW-0489">Methyltransferase</keyword>
<dbReference type="CDD" id="cd02440">
    <property type="entry name" value="AdoMet_MTases"/>
    <property type="match status" value="1"/>
</dbReference>
<reference evidence="2 3" key="1">
    <citation type="submission" date="2020-08" db="EMBL/GenBank/DDBJ databases">
        <authorList>
            <person name="Sun Q."/>
            <person name="Inoue M."/>
        </authorList>
    </citation>
    <scope>NUCLEOTIDE SEQUENCE [LARGE SCALE GENOMIC DNA]</scope>
    <source>
        <strain evidence="2 3">CCM 8938</strain>
    </source>
</reference>
<keyword evidence="3" id="KW-1185">Reference proteome</keyword>
<evidence type="ECO:0000313" key="2">
    <source>
        <dbReference type="EMBL" id="MBC6113152.1"/>
    </source>
</evidence>
<organism evidence="2 3">
    <name type="scientific">Pedobacter fastidiosus</name>
    <dbReference type="NCBI Taxonomy" id="2765361"/>
    <lineage>
        <taxon>Bacteria</taxon>
        <taxon>Pseudomonadati</taxon>
        <taxon>Bacteroidota</taxon>
        <taxon>Sphingobacteriia</taxon>
        <taxon>Sphingobacteriales</taxon>
        <taxon>Sphingobacteriaceae</taxon>
        <taxon>Pedobacter</taxon>
    </lineage>
</organism>
<dbReference type="Pfam" id="PF08241">
    <property type="entry name" value="Methyltransf_11"/>
    <property type="match status" value="1"/>
</dbReference>
<dbReference type="InterPro" id="IPR013216">
    <property type="entry name" value="Methyltransf_11"/>
</dbReference>
<protein>
    <submittedName>
        <fullName evidence="2">Class I SAM-dependent methyltransferase</fullName>
    </submittedName>
</protein>
<dbReference type="EMBL" id="JACRYL010000038">
    <property type="protein sequence ID" value="MBC6113152.1"/>
    <property type="molecule type" value="Genomic_DNA"/>
</dbReference>
<dbReference type="RefSeq" id="WP_187073570.1">
    <property type="nucleotide sequence ID" value="NZ_JACRYL010000038.1"/>
</dbReference>
<name>A0ABR7KZF5_9SPHI</name>
<accession>A0ABR7KZF5</accession>
<dbReference type="InterPro" id="IPR029063">
    <property type="entry name" value="SAM-dependent_MTases_sf"/>
</dbReference>
<evidence type="ECO:0000259" key="1">
    <source>
        <dbReference type="Pfam" id="PF08241"/>
    </source>
</evidence>
<comment type="caution">
    <text evidence="2">The sequence shown here is derived from an EMBL/GenBank/DDBJ whole genome shotgun (WGS) entry which is preliminary data.</text>
</comment>
<sequence>MGSQAIQGKLWGQRSKDWSEIQEQTGKAGYDFVLDYVSINSATKLLDVGCGSGYFCEMAFEKGADITGLDATTELIIEAKKRVPNAKFLVGEIEELPFEENSFDLVCGFNSFQYAANIKNALVESKRVLKNGGSLAVMIWGNKEDCEAASYLKAVGSLLPSPPPGSGGPFALSENQLLENTLEEVGLKIICNNDIASVWDYPNLDTALKGLLSAGPAAKAIETSGFEMVYETTLNAVKPYIQQNGRVVYHNKFRIVIAKK</sequence>
<dbReference type="SUPFAM" id="SSF53335">
    <property type="entry name" value="S-adenosyl-L-methionine-dependent methyltransferases"/>
    <property type="match status" value="1"/>
</dbReference>
<evidence type="ECO:0000313" key="3">
    <source>
        <dbReference type="Proteomes" id="UP000652755"/>
    </source>
</evidence>
<proteinExistence type="predicted"/>
<dbReference type="GO" id="GO:0008168">
    <property type="term" value="F:methyltransferase activity"/>
    <property type="evidence" value="ECO:0007669"/>
    <property type="project" value="UniProtKB-KW"/>
</dbReference>
<dbReference type="PANTHER" id="PTHR43591">
    <property type="entry name" value="METHYLTRANSFERASE"/>
    <property type="match status" value="1"/>
</dbReference>
<dbReference type="GO" id="GO:0032259">
    <property type="term" value="P:methylation"/>
    <property type="evidence" value="ECO:0007669"/>
    <property type="project" value="UniProtKB-KW"/>
</dbReference>
<dbReference type="Gene3D" id="3.40.50.150">
    <property type="entry name" value="Vaccinia Virus protein VP39"/>
    <property type="match status" value="1"/>
</dbReference>
<feature type="domain" description="Methyltransferase type 11" evidence="1">
    <location>
        <begin position="46"/>
        <end position="136"/>
    </location>
</feature>
<dbReference type="Proteomes" id="UP000652755">
    <property type="component" value="Unassembled WGS sequence"/>
</dbReference>
<gene>
    <name evidence="2" type="ORF">H7U22_22275</name>
</gene>